<accession>A0A8J5X098</accession>
<evidence type="ECO:0000313" key="3">
    <source>
        <dbReference type="EMBL" id="KAG8096933.1"/>
    </source>
</evidence>
<dbReference type="EMBL" id="JAAALK010000079">
    <property type="protein sequence ID" value="KAG8096923.1"/>
    <property type="molecule type" value="Genomic_DNA"/>
</dbReference>
<reference evidence="3" key="1">
    <citation type="journal article" date="2021" name="bioRxiv">
        <title>Whole Genome Assembly and Annotation of Northern Wild Rice, Zizania palustris L., Supports a Whole Genome Duplication in the Zizania Genus.</title>
        <authorList>
            <person name="Haas M."/>
            <person name="Kono T."/>
            <person name="Macchietto M."/>
            <person name="Millas R."/>
            <person name="McGilp L."/>
            <person name="Shao M."/>
            <person name="Duquette J."/>
            <person name="Hirsch C.N."/>
            <person name="Kimball J."/>
        </authorList>
    </citation>
    <scope>NUCLEOTIDE SEQUENCE</scope>
    <source>
        <tissue evidence="3">Fresh leaf tissue</tissue>
    </source>
</reference>
<evidence type="ECO:0000313" key="4">
    <source>
        <dbReference type="Proteomes" id="UP000729402"/>
    </source>
</evidence>
<proteinExistence type="predicted"/>
<keyword evidence="4" id="KW-1185">Reference proteome</keyword>
<protein>
    <submittedName>
        <fullName evidence="3">Uncharacterized protein</fullName>
    </submittedName>
</protein>
<evidence type="ECO:0000313" key="2">
    <source>
        <dbReference type="EMBL" id="KAG8096923.1"/>
    </source>
</evidence>
<feature type="compositionally biased region" description="Basic and acidic residues" evidence="1">
    <location>
        <begin position="42"/>
        <end position="56"/>
    </location>
</feature>
<dbReference type="Proteomes" id="UP000729402">
    <property type="component" value="Unassembled WGS sequence"/>
</dbReference>
<feature type="region of interest" description="Disordered" evidence="1">
    <location>
        <begin position="1"/>
        <end position="70"/>
    </location>
</feature>
<dbReference type="AlphaFoldDB" id="A0A8J5X098"/>
<reference evidence="3" key="2">
    <citation type="submission" date="2021-02" db="EMBL/GenBank/DDBJ databases">
        <authorList>
            <person name="Kimball J.A."/>
            <person name="Haas M.W."/>
            <person name="Macchietto M."/>
            <person name="Kono T."/>
            <person name="Duquette J."/>
            <person name="Shao M."/>
        </authorList>
    </citation>
    <scope>NUCLEOTIDE SEQUENCE</scope>
    <source>
        <tissue evidence="3">Fresh leaf tissue</tissue>
    </source>
</reference>
<name>A0A8J5X098_ZIZPA</name>
<gene>
    <name evidence="2" type="ORF">GUJ93_ZPchr0013g36169</name>
    <name evidence="3" type="ORF">GUJ93_ZPchr0013g36761</name>
</gene>
<sequence length="84" mass="9132">MEQAKLRLLPPSEPAPMAHGRLDSIAGASHGKPMRRAWGGAGKREELATTRRDKAARTVQLRKGRGGKGEMSTAAKTLFGFFRD</sequence>
<organism evidence="3 4">
    <name type="scientific">Zizania palustris</name>
    <name type="common">Northern wild rice</name>
    <dbReference type="NCBI Taxonomy" id="103762"/>
    <lineage>
        <taxon>Eukaryota</taxon>
        <taxon>Viridiplantae</taxon>
        <taxon>Streptophyta</taxon>
        <taxon>Embryophyta</taxon>
        <taxon>Tracheophyta</taxon>
        <taxon>Spermatophyta</taxon>
        <taxon>Magnoliopsida</taxon>
        <taxon>Liliopsida</taxon>
        <taxon>Poales</taxon>
        <taxon>Poaceae</taxon>
        <taxon>BOP clade</taxon>
        <taxon>Oryzoideae</taxon>
        <taxon>Oryzeae</taxon>
        <taxon>Zizaniinae</taxon>
        <taxon>Zizania</taxon>
    </lineage>
</organism>
<comment type="caution">
    <text evidence="3">The sequence shown here is derived from an EMBL/GenBank/DDBJ whole genome shotgun (WGS) entry which is preliminary data.</text>
</comment>
<dbReference type="EMBL" id="JAAALK010000079">
    <property type="protein sequence ID" value="KAG8096933.1"/>
    <property type="molecule type" value="Genomic_DNA"/>
</dbReference>
<evidence type="ECO:0000256" key="1">
    <source>
        <dbReference type="SAM" id="MobiDB-lite"/>
    </source>
</evidence>